<name>A0A084WCN0_ANOSI</name>
<evidence type="ECO:0000313" key="2">
    <source>
        <dbReference type="EMBL" id="KFB47974.1"/>
    </source>
</evidence>
<dbReference type="Proteomes" id="UP000030765">
    <property type="component" value="Unassembled WGS sequence"/>
</dbReference>
<evidence type="ECO:0000313" key="3">
    <source>
        <dbReference type="EnsemblMetazoa" id="ASIC016162-PA"/>
    </source>
</evidence>
<dbReference type="EMBL" id="ATLV01022790">
    <property type="status" value="NOT_ANNOTATED_CDS"/>
    <property type="molecule type" value="Genomic_DNA"/>
</dbReference>
<dbReference type="EnsemblMetazoa" id="ASIC016162-RA">
    <property type="protein sequence ID" value="ASIC016162-PA"/>
    <property type="gene ID" value="ASIC016162"/>
</dbReference>
<feature type="region of interest" description="Disordered" evidence="1">
    <location>
        <begin position="1"/>
        <end position="32"/>
    </location>
</feature>
<dbReference type="EMBL" id="KE525337">
    <property type="protein sequence ID" value="KFB47974.1"/>
    <property type="molecule type" value="Genomic_DNA"/>
</dbReference>
<keyword evidence="4" id="KW-1185">Reference proteome</keyword>
<reference evidence="2 4" key="1">
    <citation type="journal article" date="2014" name="BMC Genomics">
        <title>Genome sequence of Anopheles sinensis provides insight into genetics basis of mosquito competence for malaria parasites.</title>
        <authorList>
            <person name="Zhou D."/>
            <person name="Zhang D."/>
            <person name="Ding G."/>
            <person name="Shi L."/>
            <person name="Hou Q."/>
            <person name="Ye Y."/>
            <person name="Xu Y."/>
            <person name="Zhou H."/>
            <person name="Xiong C."/>
            <person name="Li S."/>
            <person name="Yu J."/>
            <person name="Hong S."/>
            <person name="Yu X."/>
            <person name="Zou P."/>
            <person name="Chen C."/>
            <person name="Chang X."/>
            <person name="Wang W."/>
            <person name="Lv Y."/>
            <person name="Sun Y."/>
            <person name="Ma L."/>
            <person name="Shen B."/>
            <person name="Zhu C."/>
        </authorList>
    </citation>
    <scope>NUCLEOTIDE SEQUENCE [LARGE SCALE GENOMIC DNA]</scope>
</reference>
<proteinExistence type="predicted"/>
<evidence type="ECO:0000256" key="1">
    <source>
        <dbReference type="SAM" id="MobiDB-lite"/>
    </source>
</evidence>
<gene>
    <name evidence="2" type="ORF">ZHAS_00016162</name>
</gene>
<feature type="compositionally biased region" description="Basic and acidic residues" evidence="1">
    <location>
        <begin position="1"/>
        <end position="28"/>
    </location>
</feature>
<sequence length="87" mass="10170">MWDRKGNRLGAQKESEMEPRGRNEVTRERRSHNRGRIINVFAAYGGFRFQSAMRFVAGLLLTFPRIRQMPSDARESDSLRNGTERNK</sequence>
<protein>
    <submittedName>
        <fullName evidence="2 3">Uncharacterized protein</fullName>
    </submittedName>
</protein>
<dbReference type="VEuPathDB" id="VectorBase:ASIC016162"/>
<organism evidence="2">
    <name type="scientific">Anopheles sinensis</name>
    <name type="common">Mosquito</name>
    <dbReference type="NCBI Taxonomy" id="74873"/>
    <lineage>
        <taxon>Eukaryota</taxon>
        <taxon>Metazoa</taxon>
        <taxon>Ecdysozoa</taxon>
        <taxon>Arthropoda</taxon>
        <taxon>Hexapoda</taxon>
        <taxon>Insecta</taxon>
        <taxon>Pterygota</taxon>
        <taxon>Neoptera</taxon>
        <taxon>Endopterygota</taxon>
        <taxon>Diptera</taxon>
        <taxon>Nematocera</taxon>
        <taxon>Culicoidea</taxon>
        <taxon>Culicidae</taxon>
        <taxon>Anophelinae</taxon>
        <taxon>Anopheles</taxon>
    </lineage>
</organism>
<evidence type="ECO:0000313" key="4">
    <source>
        <dbReference type="Proteomes" id="UP000030765"/>
    </source>
</evidence>
<reference evidence="3" key="2">
    <citation type="submission" date="2020-05" db="UniProtKB">
        <authorList>
            <consortium name="EnsemblMetazoa"/>
        </authorList>
    </citation>
    <scope>IDENTIFICATION</scope>
</reference>
<accession>A0A084WCN0</accession>
<dbReference type="AlphaFoldDB" id="A0A084WCN0"/>